<comment type="caution">
    <text evidence="2">The sequence shown here is derived from an EMBL/GenBank/DDBJ whole genome shotgun (WGS) entry which is preliminary data.</text>
</comment>
<feature type="region of interest" description="Disordered" evidence="1">
    <location>
        <begin position="92"/>
        <end position="148"/>
    </location>
</feature>
<feature type="compositionally biased region" description="Low complexity" evidence="1">
    <location>
        <begin position="92"/>
        <end position="106"/>
    </location>
</feature>
<feature type="compositionally biased region" description="Polar residues" evidence="1">
    <location>
        <begin position="31"/>
        <end position="46"/>
    </location>
</feature>
<reference evidence="2" key="1">
    <citation type="journal article" date="2021" name="New Phytol.">
        <title>Evolutionary innovations through gain and loss of genes in the ectomycorrhizal Boletales.</title>
        <authorList>
            <person name="Wu G."/>
            <person name="Miyauchi S."/>
            <person name="Morin E."/>
            <person name="Kuo A."/>
            <person name="Drula E."/>
            <person name="Varga T."/>
            <person name="Kohler A."/>
            <person name="Feng B."/>
            <person name="Cao Y."/>
            <person name="Lipzen A."/>
            <person name="Daum C."/>
            <person name="Hundley H."/>
            <person name="Pangilinan J."/>
            <person name="Johnson J."/>
            <person name="Barry K."/>
            <person name="LaButti K."/>
            <person name="Ng V."/>
            <person name="Ahrendt S."/>
            <person name="Min B."/>
            <person name="Choi I.G."/>
            <person name="Park H."/>
            <person name="Plett J.M."/>
            <person name="Magnuson J."/>
            <person name="Spatafora J.W."/>
            <person name="Nagy L.G."/>
            <person name="Henrissat B."/>
            <person name="Grigoriev I.V."/>
            <person name="Yang Z.L."/>
            <person name="Xu J."/>
            <person name="Martin F.M."/>
        </authorList>
    </citation>
    <scope>NUCLEOTIDE SEQUENCE</scope>
    <source>
        <strain evidence="2">KKN 215</strain>
    </source>
</reference>
<gene>
    <name evidence="2" type="ORF">BXZ70DRAFT_1006393</name>
</gene>
<proteinExistence type="predicted"/>
<sequence>MTDASSPTASPSAPASSPTRLQRPDLRIQLNPASSMYPCSSQDASYSPTSAGDSPSPSTPSTAGTLLTPSDTCMSPIYPPSNSFHVSLKPQTSLSYTSTPSSSQGSHVPGASLPPLPYPITRSTSFSVPPSTSSSTLPSARGPGSRARFPSLPSIDVLDANFRSVDSAAGPAATVAAGGRATVSHPYARLHAKNAQEGGTSKRRRMWNHALEKSVFTPQELSTIGAPQRRTIYTASMEAHIDALHAQLLEYALFPVPFEKLEPYRGLNSKTAKSMVAGLQKDLSDMKVKQCELQRTNHALRSCIAAHERRLGRTSVQPQVGITLPGHVAQTTTPRRHSLGNIGEYPYGNMFGGAR</sequence>
<dbReference type="Proteomes" id="UP000813824">
    <property type="component" value="Unassembled WGS sequence"/>
</dbReference>
<feature type="region of interest" description="Disordered" evidence="1">
    <location>
        <begin position="1"/>
        <end position="74"/>
    </location>
</feature>
<feature type="compositionally biased region" description="Low complexity" evidence="1">
    <location>
        <begin position="1"/>
        <end position="19"/>
    </location>
</feature>
<feature type="compositionally biased region" description="Low complexity" evidence="1">
    <location>
        <begin position="47"/>
        <end position="70"/>
    </location>
</feature>
<name>A0A8K0URK8_9AGAR</name>
<evidence type="ECO:0000313" key="2">
    <source>
        <dbReference type="EMBL" id="KAH8102473.1"/>
    </source>
</evidence>
<accession>A0A8K0URK8</accession>
<evidence type="ECO:0000256" key="1">
    <source>
        <dbReference type="SAM" id="MobiDB-lite"/>
    </source>
</evidence>
<feature type="compositionally biased region" description="Low complexity" evidence="1">
    <location>
        <begin position="123"/>
        <end position="139"/>
    </location>
</feature>
<keyword evidence="3" id="KW-1185">Reference proteome</keyword>
<dbReference type="AlphaFoldDB" id="A0A8K0URK8"/>
<organism evidence="2 3">
    <name type="scientific">Cristinia sonorae</name>
    <dbReference type="NCBI Taxonomy" id="1940300"/>
    <lineage>
        <taxon>Eukaryota</taxon>
        <taxon>Fungi</taxon>
        <taxon>Dikarya</taxon>
        <taxon>Basidiomycota</taxon>
        <taxon>Agaricomycotina</taxon>
        <taxon>Agaricomycetes</taxon>
        <taxon>Agaricomycetidae</taxon>
        <taxon>Agaricales</taxon>
        <taxon>Pleurotineae</taxon>
        <taxon>Stephanosporaceae</taxon>
        <taxon>Cristinia</taxon>
    </lineage>
</organism>
<dbReference type="EMBL" id="JAEVFJ010000009">
    <property type="protein sequence ID" value="KAH8102473.1"/>
    <property type="molecule type" value="Genomic_DNA"/>
</dbReference>
<protein>
    <submittedName>
        <fullName evidence="2">Uncharacterized protein</fullName>
    </submittedName>
</protein>
<evidence type="ECO:0000313" key="3">
    <source>
        <dbReference type="Proteomes" id="UP000813824"/>
    </source>
</evidence>
<dbReference type="OrthoDB" id="3245901at2759"/>